<proteinExistence type="predicted"/>
<keyword evidence="4" id="KW-1185">Reference proteome</keyword>
<gene>
    <name evidence="3" type="ORF">R3L15_01525</name>
    <name evidence="2" type="ORF">R3L16_05870</name>
</gene>
<accession>A0AAU6P3H7</accession>
<dbReference type="EMBL" id="CP136924">
    <property type="protein sequence ID" value="WXA04017.1"/>
    <property type="molecule type" value="Genomic_DNA"/>
</dbReference>
<dbReference type="Proteomes" id="UP001368318">
    <property type="component" value="Chromosome"/>
</dbReference>
<feature type="region of interest" description="Disordered" evidence="1">
    <location>
        <begin position="46"/>
        <end position="65"/>
    </location>
</feature>
<evidence type="ECO:0000313" key="4">
    <source>
        <dbReference type="Proteomes" id="UP001368318"/>
    </source>
</evidence>
<protein>
    <submittedName>
        <fullName evidence="2">Uncharacterized protein</fullName>
    </submittedName>
</protein>
<dbReference type="KEGG" id="mcaa:R3L15_01525"/>
<evidence type="ECO:0000313" key="3">
    <source>
        <dbReference type="EMBL" id="WXA13564.1"/>
    </source>
</evidence>
<reference evidence="2 4" key="1">
    <citation type="submission" date="2023-10" db="EMBL/GenBank/DDBJ databases">
        <title>Culture-based analysis of two novel bacteria associated with mangrove crab gills.</title>
        <authorList>
            <person name="Yang X."/>
            <person name="Garuglieri E."/>
            <person name="Van Goethem M.W."/>
            <person name="Fusi M."/>
            <person name="Marasco R."/>
            <person name="Daffonchio D.G."/>
        </authorList>
    </citation>
    <scope>NUCLEOTIDE SEQUENCE [LARGE SCALE GENOMIC DNA]</scope>
    <source>
        <strain evidence="3">UG2-1</strain>
        <strain evidence="2">UG2-2</strain>
        <strain evidence="4">UG2_2</strain>
    </source>
</reference>
<evidence type="ECO:0000313" key="2">
    <source>
        <dbReference type="EMBL" id="WXA04017.1"/>
    </source>
</evidence>
<name>A0AAU6P3H7_9FLAO</name>
<dbReference type="EMBL" id="CP136925">
    <property type="protein sequence ID" value="WXA13564.1"/>
    <property type="molecule type" value="Genomic_DNA"/>
</dbReference>
<dbReference type="RefSeq" id="WP_338732832.1">
    <property type="nucleotide sequence ID" value="NZ_CP136924.1"/>
</dbReference>
<sequence length="65" mass="7079">MKTNHKKTTTTKTTMTRKEALKKMGNYGKYAALTAIGTYVLLNPKQAQAASPEAPGDGFRDGLFD</sequence>
<organism evidence="2 4">
    <name type="scientific">Mangrovimonas cancribranchiae</name>
    <dbReference type="NCBI Taxonomy" id="3080055"/>
    <lineage>
        <taxon>Bacteria</taxon>
        <taxon>Pseudomonadati</taxon>
        <taxon>Bacteroidota</taxon>
        <taxon>Flavobacteriia</taxon>
        <taxon>Flavobacteriales</taxon>
        <taxon>Flavobacteriaceae</taxon>
        <taxon>Mangrovimonas</taxon>
    </lineage>
</organism>
<dbReference type="AlphaFoldDB" id="A0AAU6P3H7"/>
<evidence type="ECO:0000256" key="1">
    <source>
        <dbReference type="SAM" id="MobiDB-lite"/>
    </source>
</evidence>